<keyword evidence="3" id="KW-0274">FAD</keyword>
<evidence type="ECO:0000256" key="1">
    <source>
        <dbReference type="ARBA" id="ARBA00009183"/>
    </source>
</evidence>
<reference evidence="7 8" key="1">
    <citation type="submission" date="2019-04" db="EMBL/GenBank/DDBJ databases">
        <title>Comparative genomics and transcriptomics to analyze fruiting body development in filamentous ascomycetes.</title>
        <authorList>
            <consortium name="DOE Joint Genome Institute"/>
            <person name="Lutkenhaus R."/>
            <person name="Traeger S."/>
            <person name="Breuer J."/>
            <person name="Kuo A."/>
            <person name="Lipzen A."/>
            <person name="Pangilinan J."/>
            <person name="Dilworth D."/>
            <person name="Sandor L."/>
            <person name="Poggeler S."/>
            <person name="Barry K."/>
            <person name="Grigoriev I.V."/>
            <person name="Nowrousian M."/>
        </authorList>
    </citation>
    <scope>NUCLEOTIDE SEQUENCE [LARGE SCALE GENOMIC DNA]</scope>
    <source>
        <strain evidence="7 8">CBS 389.68</strain>
    </source>
</reference>
<keyword evidence="8" id="KW-1185">Reference proteome</keyword>
<dbReference type="OrthoDB" id="66881at2759"/>
<dbReference type="PANTHER" id="PTHR23023">
    <property type="entry name" value="DIMETHYLANILINE MONOOXYGENASE"/>
    <property type="match status" value="1"/>
</dbReference>
<dbReference type="SUPFAM" id="SSF51905">
    <property type="entry name" value="FAD/NAD(P)-binding domain"/>
    <property type="match status" value="2"/>
</dbReference>
<feature type="compositionally biased region" description="Basic and acidic residues" evidence="6">
    <location>
        <begin position="20"/>
        <end position="29"/>
    </location>
</feature>
<dbReference type="Proteomes" id="UP000298138">
    <property type="component" value="Unassembled WGS sequence"/>
</dbReference>
<dbReference type="GO" id="GO:0050660">
    <property type="term" value="F:flavin adenine dinucleotide binding"/>
    <property type="evidence" value="ECO:0007669"/>
    <property type="project" value="InterPro"/>
</dbReference>
<dbReference type="InterPro" id="IPR020946">
    <property type="entry name" value="Flavin_mOase-like"/>
</dbReference>
<feature type="compositionally biased region" description="Polar residues" evidence="6">
    <location>
        <begin position="1"/>
        <end position="19"/>
    </location>
</feature>
<keyword evidence="5" id="KW-0560">Oxidoreductase</keyword>
<dbReference type="STRING" id="341454.A0A4V6RHI8"/>
<dbReference type="Pfam" id="PF00743">
    <property type="entry name" value="FMO-like"/>
    <property type="match status" value="2"/>
</dbReference>
<accession>A0A4V6RHI8</accession>
<dbReference type="PRINTS" id="PR00370">
    <property type="entry name" value="FMOXYGENASE"/>
</dbReference>
<dbReference type="InParanoid" id="A0A4V6RHI8"/>
<evidence type="ECO:0000256" key="3">
    <source>
        <dbReference type="ARBA" id="ARBA00022827"/>
    </source>
</evidence>
<dbReference type="Gene3D" id="3.50.50.60">
    <property type="entry name" value="FAD/NAD(P)-binding domain"/>
    <property type="match status" value="2"/>
</dbReference>
<dbReference type="GO" id="GO:0050661">
    <property type="term" value="F:NADP binding"/>
    <property type="evidence" value="ECO:0007669"/>
    <property type="project" value="InterPro"/>
</dbReference>
<dbReference type="EMBL" id="ML220112">
    <property type="protein sequence ID" value="TGZ84935.1"/>
    <property type="molecule type" value="Genomic_DNA"/>
</dbReference>
<dbReference type="GO" id="GO:0004499">
    <property type="term" value="F:N,N-dimethylaniline monooxygenase activity"/>
    <property type="evidence" value="ECO:0007669"/>
    <property type="project" value="InterPro"/>
</dbReference>
<dbReference type="InterPro" id="IPR036188">
    <property type="entry name" value="FAD/NAD-bd_sf"/>
</dbReference>
<comment type="similarity">
    <text evidence="1">Belongs to the FMO family.</text>
</comment>
<protein>
    <submittedName>
        <fullName evidence="7">FAD/NAD(P)-binding domain-containing protein</fullName>
    </submittedName>
</protein>
<keyword evidence="4" id="KW-0521">NADP</keyword>
<proteinExistence type="inferred from homology"/>
<keyword evidence="2" id="KW-0285">Flavoprotein</keyword>
<feature type="region of interest" description="Disordered" evidence="6">
    <location>
        <begin position="1"/>
        <end position="29"/>
    </location>
</feature>
<sequence>MLGQDAVSTTIPARITTSSDEAKELEKRPPPPYRRIAIVGAGAGGLVATRAFLAEKKFDVIDVYEQRERAGGTWNYTNETIECPVPSTDPREDLREDVSAVYQDLETNIPHPLMQFPDHPFPSGLPLFPHHESVLSYLLSYASPINHLIKYNTRVTKISRSPDNSSWHLTSISNAPNSTPTTNTYDAILLAPGHYSHPFLPSLPGLSTFPASKISHSHSFRSPDQYRNKRVLVIGNSASGYDIALHLSPLVQPPLLQAIRTPSPISAPNLIKPLPALTGFRGPGTAIFADGSEEHDIDHIIFCTGYLYTLPFLSPPDRDVLITNGKRVAGLYHHVLTIHDPSIAVIGAPIKIVPFPLTHNQAGWVAGVWSGRVSVPGREEMRRWEKEEVVRRGGEARFEFFGFPHDAEYLDELAEMGGGGEWRMKKWDKKERWVRKLTPEIKRRFGVRKREGVVVRGLEELGFVWDEENEVGRDLWEEGEGVGK</sequence>
<dbReference type="AlphaFoldDB" id="A0A4V6RHI8"/>
<dbReference type="InterPro" id="IPR000960">
    <property type="entry name" value="Flavin_mOase"/>
</dbReference>
<evidence type="ECO:0000256" key="4">
    <source>
        <dbReference type="ARBA" id="ARBA00022857"/>
    </source>
</evidence>
<dbReference type="InterPro" id="IPR050346">
    <property type="entry name" value="FMO-like"/>
</dbReference>
<evidence type="ECO:0000256" key="2">
    <source>
        <dbReference type="ARBA" id="ARBA00022630"/>
    </source>
</evidence>
<dbReference type="FunCoup" id="A0A4V6RHI8">
    <property type="interactions" value="619"/>
</dbReference>
<name>A0A4V6RHI8_9PEZI</name>
<organism evidence="7 8">
    <name type="scientific">Ascodesmis nigricans</name>
    <dbReference type="NCBI Taxonomy" id="341454"/>
    <lineage>
        <taxon>Eukaryota</taxon>
        <taxon>Fungi</taxon>
        <taxon>Dikarya</taxon>
        <taxon>Ascomycota</taxon>
        <taxon>Pezizomycotina</taxon>
        <taxon>Pezizomycetes</taxon>
        <taxon>Pezizales</taxon>
        <taxon>Ascodesmidaceae</taxon>
        <taxon>Ascodesmis</taxon>
    </lineage>
</organism>
<evidence type="ECO:0000256" key="6">
    <source>
        <dbReference type="SAM" id="MobiDB-lite"/>
    </source>
</evidence>
<evidence type="ECO:0000313" key="7">
    <source>
        <dbReference type="EMBL" id="TGZ84935.1"/>
    </source>
</evidence>
<evidence type="ECO:0000256" key="5">
    <source>
        <dbReference type="ARBA" id="ARBA00023002"/>
    </source>
</evidence>
<gene>
    <name evidence="7" type="ORF">EX30DRAFT_376574</name>
</gene>
<evidence type="ECO:0000313" key="8">
    <source>
        <dbReference type="Proteomes" id="UP000298138"/>
    </source>
</evidence>